<evidence type="ECO:0000313" key="2">
    <source>
        <dbReference type="Proteomes" id="UP001299235"/>
    </source>
</evidence>
<reference evidence="1 2" key="1">
    <citation type="submission" date="2021-10" db="EMBL/GenBank/DDBJ databases">
        <title>Anaerobic single-cell dispensing facilitates the cultivation of human gut bacteria.</title>
        <authorList>
            <person name="Afrizal A."/>
        </authorList>
    </citation>
    <scope>NUCLEOTIDE SEQUENCE [LARGE SCALE GENOMIC DNA]</scope>
    <source>
        <strain evidence="1 2">CLA-AA-H246</strain>
    </source>
</reference>
<comment type="caution">
    <text evidence="1">The sequence shown here is derived from an EMBL/GenBank/DDBJ whole genome shotgun (WGS) entry which is preliminary data.</text>
</comment>
<dbReference type="EMBL" id="JAJEQE010000012">
    <property type="protein sequence ID" value="MCC2148660.1"/>
    <property type="molecule type" value="Genomic_DNA"/>
</dbReference>
<organism evidence="1 2">
    <name type="scientific">Hominisplanchenecus faecis</name>
    <dbReference type="NCBI Taxonomy" id="2885351"/>
    <lineage>
        <taxon>Bacteria</taxon>
        <taxon>Bacillati</taxon>
        <taxon>Bacillota</taxon>
        <taxon>Clostridia</taxon>
        <taxon>Lachnospirales</taxon>
        <taxon>Lachnospiraceae</taxon>
        <taxon>Hominisplanchenecus</taxon>
    </lineage>
</organism>
<sequence>MAQKEQATANRNYKDTVFRMLFSDRQNLLSLYNAVSGSHYDDPEKLKIVTLENAIYMGMKNDLAFIIGTDLFLYEHQSTYNPNMPLRDLFYISSEYQKLVDHKSLYSSTLLKIPAPQFIVFYNGTEKKKDHWLNHLSESFENLSGEPKLELEVLTININEGLNKELMEQCKTLREYAQYVNCVRKYAKELDLNEAVKLAVDECIRNDILSEFLRANKSEVISMSIFEYDKEEEERKLRKAEYEAGVAAGFNNGIDTAKKDAAIAFAELHVPVEQIASALQVNVEIAKQWIGNK</sequence>
<keyword evidence="2" id="KW-1185">Reference proteome</keyword>
<dbReference type="Proteomes" id="UP001299235">
    <property type="component" value="Unassembled WGS sequence"/>
</dbReference>
<dbReference type="RefSeq" id="WP_248835018.1">
    <property type="nucleotide sequence ID" value="NZ_JAJEQE010000012.1"/>
</dbReference>
<protein>
    <recommendedName>
        <fullName evidence="3">Transposase</fullName>
    </recommendedName>
</protein>
<evidence type="ECO:0008006" key="3">
    <source>
        <dbReference type="Google" id="ProtNLM"/>
    </source>
</evidence>
<evidence type="ECO:0000313" key="1">
    <source>
        <dbReference type="EMBL" id="MCC2148660.1"/>
    </source>
</evidence>
<proteinExistence type="predicted"/>
<name>A0ABS8ETY2_9FIRM</name>
<gene>
    <name evidence="1" type="ORF">LKD42_05235</name>
</gene>
<accession>A0ABS8ETY2</accession>